<dbReference type="Gene3D" id="1.10.472.10">
    <property type="entry name" value="Cyclin-like"/>
    <property type="match status" value="3"/>
</dbReference>
<dbReference type="SUPFAM" id="SSF47954">
    <property type="entry name" value="Cyclin-like"/>
    <property type="match status" value="3"/>
</dbReference>
<accession>A0A0B2W2M2</accession>
<dbReference type="InterPro" id="IPR013763">
    <property type="entry name" value="Cyclin-like_dom"/>
</dbReference>
<dbReference type="InterPro" id="IPR036915">
    <property type="entry name" value="Cyclin-like_sf"/>
</dbReference>
<dbReference type="EMBL" id="JPKZ01000429">
    <property type="protein sequence ID" value="KHN87435.1"/>
    <property type="molecule type" value="Genomic_DNA"/>
</dbReference>
<gene>
    <name evidence="4" type="primary">Ccnk</name>
    <name evidence="4" type="ORF">Tcan_15528</name>
</gene>
<evidence type="ECO:0000256" key="2">
    <source>
        <dbReference type="RuleBase" id="RU000383"/>
    </source>
</evidence>
<evidence type="ECO:0000256" key="1">
    <source>
        <dbReference type="ARBA" id="ARBA00023127"/>
    </source>
</evidence>
<dbReference type="PANTHER" id="PTHR10026">
    <property type="entry name" value="CYCLIN"/>
    <property type="match status" value="1"/>
</dbReference>
<comment type="similarity">
    <text evidence="2">Belongs to the cyclin family.</text>
</comment>
<dbReference type="AlphaFoldDB" id="A0A0B2W2M2"/>
<reference evidence="4 5" key="1">
    <citation type="submission" date="2014-11" db="EMBL/GenBank/DDBJ databases">
        <title>Genetic blueprint of the zoonotic pathogen Toxocara canis.</title>
        <authorList>
            <person name="Zhu X.-Q."/>
            <person name="Korhonen P.K."/>
            <person name="Cai H."/>
            <person name="Young N.D."/>
            <person name="Nejsum P."/>
            <person name="von Samson-Himmelstjerna G."/>
            <person name="Boag P.R."/>
            <person name="Tan P."/>
            <person name="Li Q."/>
            <person name="Min J."/>
            <person name="Yang Y."/>
            <person name="Wang X."/>
            <person name="Fang X."/>
            <person name="Hall R.S."/>
            <person name="Hofmann A."/>
            <person name="Sternberg P.W."/>
            <person name="Jex A.R."/>
            <person name="Gasser R.B."/>
        </authorList>
    </citation>
    <scope>NUCLEOTIDE SEQUENCE [LARGE SCALE GENOMIC DNA]</scope>
    <source>
        <strain evidence="4">PN_DK_2014</strain>
    </source>
</reference>
<evidence type="ECO:0000259" key="3">
    <source>
        <dbReference type="SMART" id="SM00385"/>
    </source>
</evidence>
<dbReference type="OrthoDB" id="25002at2759"/>
<dbReference type="PIRSF" id="PIRSF036580">
    <property type="entry name" value="Cyclin_L"/>
    <property type="match status" value="1"/>
</dbReference>
<evidence type="ECO:0000313" key="4">
    <source>
        <dbReference type="EMBL" id="KHN87435.1"/>
    </source>
</evidence>
<proteinExistence type="inferred from homology"/>
<dbReference type="STRING" id="6265.A0A0B2W2M2"/>
<name>A0A0B2W2M2_TOXCA</name>
<sequence>MLPHLVAKTSEHSLSEQFIQTYTRKLLPMGRDWLFSEEQLSDSPSRRSGIDRADEDRMRREGIKLIVEIGTCLKLQPNPTLATAAVYFHRFYMFHSFKEFPKHLTALGCIFLAGKVEETPKKCKDIVMTAKEKYPELYSIKNAIDEVMGIERVLLQTIKFDLHVDHPYTYLLQYQKVFKLDREKKQTVLQNAWTFVNDSISTTLCLIWEPEVVAISLIYMALKMTKLDGVDWIDRQPGEQWWDQFVANLTSDMMEDVVAISLIYMALKMTKLDGVDWIDRQPGEQWWDQFVANLTSDMMEDVCHKVLDYYTVTKKER</sequence>
<dbReference type="Proteomes" id="UP000031036">
    <property type="component" value="Unassembled WGS sequence"/>
</dbReference>
<dbReference type="InterPro" id="IPR006671">
    <property type="entry name" value="Cyclin_N"/>
</dbReference>
<dbReference type="InterPro" id="IPR043198">
    <property type="entry name" value="Cyclin/Ssn8"/>
</dbReference>
<organism evidence="4 5">
    <name type="scientific">Toxocara canis</name>
    <name type="common">Canine roundworm</name>
    <dbReference type="NCBI Taxonomy" id="6265"/>
    <lineage>
        <taxon>Eukaryota</taxon>
        <taxon>Metazoa</taxon>
        <taxon>Ecdysozoa</taxon>
        <taxon>Nematoda</taxon>
        <taxon>Chromadorea</taxon>
        <taxon>Rhabditida</taxon>
        <taxon>Spirurina</taxon>
        <taxon>Ascaridomorpha</taxon>
        <taxon>Ascaridoidea</taxon>
        <taxon>Toxocaridae</taxon>
        <taxon>Toxocara</taxon>
    </lineage>
</organism>
<evidence type="ECO:0000313" key="5">
    <source>
        <dbReference type="Proteomes" id="UP000031036"/>
    </source>
</evidence>
<feature type="domain" description="Cyclin-like" evidence="3">
    <location>
        <begin position="64"/>
        <end position="156"/>
    </location>
</feature>
<protein>
    <submittedName>
        <fullName evidence="4">Cyclin-K</fullName>
    </submittedName>
</protein>
<keyword evidence="5" id="KW-1185">Reference proteome</keyword>
<dbReference type="GO" id="GO:0016538">
    <property type="term" value="F:cyclin-dependent protein serine/threonine kinase regulator activity"/>
    <property type="evidence" value="ECO:0007669"/>
    <property type="project" value="InterPro"/>
</dbReference>
<comment type="caution">
    <text evidence="4">The sequence shown here is derived from an EMBL/GenBank/DDBJ whole genome shotgun (WGS) entry which is preliminary data.</text>
</comment>
<dbReference type="OMA" id="QPQHQRW"/>
<dbReference type="SMART" id="SM00385">
    <property type="entry name" value="CYCLIN"/>
    <property type="match status" value="2"/>
</dbReference>
<feature type="domain" description="Cyclin-like" evidence="3">
    <location>
        <begin position="169"/>
        <end position="265"/>
    </location>
</feature>
<keyword evidence="1 2" id="KW-0195">Cyclin</keyword>
<dbReference type="GO" id="GO:0006357">
    <property type="term" value="P:regulation of transcription by RNA polymerase II"/>
    <property type="evidence" value="ECO:0007669"/>
    <property type="project" value="InterPro"/>
</dbReference>
<dbReference type="Pfam" id="PF00134">
    <property type="entry name" value="Cyclin_N"/>
    <property type="match status" value="1"/>
</dbReference>